<name>A0AA48L871_9TREE</name>
<dbReference type="GeneID" id="85497541"/>
<dbReference type="AlphaFoldDB" id="A0AA48L871"/>
<sequence length="294" mass="31721">MIDAAAFPHLVDAILANASPDALECFRTTSRLFRDRVDALFASRLKHCILSSSNGITVTARNGTYAGIRAPLTQVMRDRCALIRVIEIETSDPAISELTAHMNPACVILPSATGPRTIPIKAHMVLAVYTPGEYPFVITAESVVVEYRPVPDSPAPTCPSRACTAVLDWLPPIKAKEVILNFRQVSELPEAHASQLLRAVAKLIMGGANILMVAADRAFAYDLAVGTREHELPGHAMYALVGHMFAEAHSRVSVPMGPRVATMVNAQVAKALERCKVIPLEEWMAIQKPGGVGV</sequence>
<reference evidence="1" key="1">
    <citation type="journal article" date="2023" name="BMC Genomics">
        <title>Chromosome-level genome assemblies of Cutaneotrichosporon spp. (Trichosporonales, Basidiomycota) reveal imbalanced evolution between nucleotide sequences and chromosome synteny.</title>
        <authorList>
            <person name="Kobayashi Y."/>
            <person name="Kayamori A."/>
            <person name="Aoki K."/>
            <person name="Shiwa Y."/>
            <person name="Matsutani M."/>
            <person name="Fujita N."/>
            <person name="Sugita T."/>
            <person name="Iwasaki W."/>
            <person name="Tanaka N."/>
            <person name="Takashima M."/>
        </authorList>
    </citation>
    <scope>NUCLEOTIDE SEQUENCE</scope>
    <source>
        <strain evidence="1">HIS019</strain>
    </source>
</reference>
<proteinExistence type="predicted"/>
<dbReference type="RefSeq" id="XP_060458936.1">
    <property type="nucleotide sequence ID" value="XM_060602553.1"/>
</dbReference>
<organism evidence="1 2">
    <name type="scientific">Cutaneotrichosporon cavernicola</name>
    <dbReference type="NCBI Taxonomy" id="279322"/>
    <lineage>
        <taxon>Eukaryota</taxon>
        <taxon>Fungi</taxon>
        <taxon>Dikarya</taxon>
        <taxon>Basidiomycota</taxon>
        <taxon>Agaricomycotina</taxon>
        <taxon>Tremellomycetes</taxon>
        <taxon>Trichosporonales</taxon>
        <taxon>Trichosporonaceae</taxon>
        <taxon>Cutaneotrichosporon</taxon>
    </lineage>
</organism>
<keyword evidence="2" id="KW-1185">Reference proteome</keyword>
<accession>A0AA48L871</accession>
<evidence type="ECO:0000313" key="2">
    <source>
        <dbReference type="Proteomes" id="UP001233271"/>
    </source>
</evidence>
<evidence type="ECO:0000313" key="1">
    <source>
        <dbReference type="EMBL" id="BEI93671.1"/>
    </source>
</evidence>
<dbReference type="KEGG" id="ccac:CcaHIS019_0601300"/>
<protein>
    <submittedName>
        <fullName evidence="1">Uncharacterized protein</fullName>
    </submittedName>
</protein>
<gene>
    <name evidence="1" type="ORF">CcaverHIS019_0601300</name>
</gene>
<dbReference type="EMBL" id="AP028217">
    <property type="protein sequence ID" value="BEI93671.1"/>
    <property type="molecule type" value="Genomic_DNA"/>
</dbReference>
<dbReference type="Proteomes" id="UP001233271">
    <property type="component" value="Chromosome 6"/>
</dbReference>